<protein>
    <submittedName>
        <fullName evidence="1">Dethiobiotin synthetase</fullName>
    </submittedName>
</protein>
<proteinExistence type="predicted"/>
<dbReference type="EMBL" id="JADOER010000012">
    <property type="protein sequence ID" value="MBT9313297.1"/>
    <property type="molecule type" value="Genomic_DNA"/>
</dbReference>
<comment type="caution">
    <text evidence="1">The sequence shown here is derived from an EMBL/GenBank/DDBJ whole genome shotgun (WGS) entry which is preliminary data.</text>
</comment>
<dbReference type="Proteomes" id="UP001196661">
    <property type="component" value="Unassembled WGS sequence"/>
</dbReference>
<organism evidence="1 2">
    <name type="scientific">Leptothoe kymatousa TAU-MAC 1615</name>
    <dbReference type="NCBI Taxonomy" id="2364775"/>
    <lineage>
        <taxon>Bacteria</taxon>
        <taxon>Bacillati</taxon>
        <taxon>Cyanobacteriota</taxon>
        <taxon>Cyanophyceae</taxon>
        <taxon>Nodosilineales</taxon>
        <taxon>Cymatolegaceae</taxon>
        <taxon>Leptothoe</taxon>
        <taxon>Leptothoe kymatousa</taxon>
    </lineage>
</organism>
<name>A0ABS5Y651_9CYAN</name>
<keyword evidence="2" id="KW-1185">Reference proteome</keyword>
<dbReference type="RefSeq" id="WP_215619189.1">
    <property type="nucleotide sequence ID" value="NZ_JADOER010000012.1"/>
</dbReference>
<evidence type="ECO:0000313" key="1">
    <source>
        <dbReference type="EMBL" id="MBT9313297.1"/>
    </source>
</evidence>
<evidence type="ECO:0000313" key="2">
    <source>
        <dbReference type="Proteomes" id="UP001196661"/>
    </source>
</evidence>
<sequence>MDVPTAQQVVITQANKDQDDTFLARLQQQQPPVPGQVTSLLLALKVLYEHLKTATTLDRELAHALHQLAYAGRQFYERGKHLNIEWPPLLNEDLERIAIAVAKIFQGDLKNSP</sequence>
<gene>
    <name evidence="1" type="ORF">IXB28_13860</name>
</gene>
<accession>A0ABS5Y651</accession>
<reference evidence="1 2" key="1">
    <citation type="journal article" date="2021" name="Mar. Drugs">
        <title>Genome Reduction and Secondary Metabolism of the Marine Sponge-Associated Cyanobacterium Leptothoe.</title>
        <authorList>
            <person name="Konstantinou D."/>
            <person name="Popin R.V."/>
            <person name="Fewer D.P."/>
            <person name="Sivonen K."/>
            <person name="Gkelis S."/>
        </authorList>
    </citation>
    <scope>NUCLEOTIDE SEQUENCE [LARGE SCALE GENOMIC DNA]</scope>
    <source>
        <strain evidence="1 2">TAU-MAC 1615</strain>
    </source>
</reference>